<keyword evidence="6" id="KW-0227">DNA damage</keyword>
<accession>A0A388TI80</accession>
<comment type="catalytic activity">
    <reaction evidence="15">
        <text>2'-deoxyribonucleotide-(2'-deoxyribose 5'-phosphate)-2'-deoxyribonucleotide-DNA = a 3'-end 2'-deoxyribonucleotide-(2,3-dehydro-2,3-deoxyribose 5'-phosphate)-DNA + a 5'-end 5'-phospho-2'-deoxyribonucleoside-DNA + H(+)</text>
        <dbReference type="Rhea" id="RHEA:66592"/>
        <dbReference type="Rhea" id="RHEA-COMP:13180"/>
        <dbReference type="Rhea" id="RHEA-COMP:16897"/>
        <dbReference type="Rhea" id="RHEA-COMP:17067"/>
        <dbReference type="ChEBI" id="CHEBI:15378"/>
        <dbReference type="ChEBI" id="CHEBI:136412"/>
        <dbReference type="ChEBI" id="CHEBI:157695"/>
        <dbReference type="ChEBI" id="CHEBI:167181"/>
        <dbReference type="EC" id="4.2.99.18"/>
    </reaction>
</comment>
<keyword evidence="12" id="KW-0456">Lyase</keyword>
<dbReference type="InterPro" id="IPR010663">
    <property type="entry name" value="Znf_FPG/IleRS"/>
</dbReference>
<reference evidence="19 20" key="1">
    <citation type="journal article" date="2019" name="ISME J.">
        <title>Genome analyses of uncultured TG2/ZB3 bacteria in 'Margulisbacteria' specifically attached to ectosymbiotic spirochetes of protists in the termite gut.</title>
        <authorList>
            <person name="Utami Y.D."/>
            <person name="Kuwahara H."/>
            <person name="Igai K."/>
            <person name="Murakami T."/>
            <person name="Sugaya K."/>
            <person name="Morikawa T."/>
            <person name="Nagura Y."/>
            <person name="Yuki M."/>
            <person name="Deevong P."/>
            <person name="Inoue T."/>
            <person name="Kihara K."/>
            <person name="Lo N."/>
            <person name="Yamada A."/>
            <person name="Ohkuma M."/>
            <person name="Hongoh Y."/>
        </authorList>
    </citation>
    <scope>NUCLEOTIDE SEQUENCE [LARGE SCALE GENOMIC DNA]</scope>
    <source>
        <strain evidence="19">NkOx7-02</strain>
    </source>
</reference>
<feature type="domain" description="Formamidopyrimidine-DNA glycosylase catalytic" evidence="18">
    <location>
        <begin position="2"/>
        <end position="111"/>
    </location>
</feature>
<dbReference type="Gene3D" id="1.10.8.50">
    <property type="match status" value="1"/>
</dbReference>
<dbReference type="NCBIfam" id="TIGR00577">
    <property type="entry name" value="fpg"/>
    <property type="match status" value="1"/>
</dbReference>
<dbReference type="Pfam" id="PF06831">
    <property type="entry name" value="H2TH"/>
    <property type="match status" value="1"/>
</dbReference>
<dbReference type="GO" id="GO:0003684">
    <property type="term" value="F:damaged DNA binding"/>
    <property type="evidence" value="ECO:0007669"/>
    <property type="project" value="InterPro"/>
</dbReference>
<dbReference type="InterPro" id="IPR012319">
    <property type="entry name" value="FPG_cat"/>
</dbReference>
<dbReference type="NCBIfam" id="NF002211">
    <property type="entry name" value="PRK01103.1"/>
    <property type="match status" value="1"/>
</dbReference>
<dbReference type="GO" id="GO:0006284">
    <property type="term" value="P:base-excision repair"/>
    <property type="evidence" value="ECO:0007669"/>
    <property type="project" value="InterPro"/>
</dbReference>
<keyword evidence="13" id="KW-0511">Multifunctional enzyme</keyword>
<evidence type="ECO:0000256" key="15">
    <source>
        <dbReference type="ARBA" id="ARBA00044632"/>
    </source>
</evidence>
<dbReference type="SUPFAM" id="SSF81624">
    <property type="entry name" value="N-terminal domain of MutM-like DNA repair proteins"/>
    <property type="match status" value="1"/>
</dbReference>
<keyword evidence="10" id="KW-0238">DNA-binding</keyword>
<keyword evidence="11" id="KW-0234">DNA repair</keyword>
<evidence type="ECO:0000256" key="11">
    <source>
        <dbReference type="ARBA" id="ARBA00023204"/>
    </source>
</evidence>
<dbReference type="Gene3D" id="3.20.190.10">
    <property type="entry name" value="MutM-like, N-terminal"/>
    <property type="match status" value="1"/>
</dbReference>
<dbReference type="InterPro" id="IPR015886">
    <property type="entry name" value="H2TH_FPG"/>
</dbReference>
<comment type="subunit">
    <text evidence="4">Monomer.</text>
</comment>
<dbReference type="InterPro" id="IPR020629">
    <property type="entry name" value="FPG_Glyclase"/>
</dbReference>
<evidence type="ECO:0000256" key="5">
    <source>
        <dbReference type="ARBA" id="ARBA00022723"/>
    </source>
</evidence>
<keyword evidence="5" id="KW-0479">Metal-binding</keyword>
<evidence type="ECO:0000256" key="14">
    <source>
        <dbReference type="ARBA" id="ARBA00023295"/>
    </source>
</evidence>
<name>A0A388TI80_9BACT</name>
<comment type="cofactor">
    <cofactor evidence="2">
        <name>Zn(2+)</name>
        <dbReference type="ChEBI" id="CHEBI:29105"/>
    </cofactor>
</comment>
<feature type="domain" description="FPG-type" evidence="17">
    <location>
        <begin position="230"/>
        <end position="262"/>
    </location>
</feature>
<protein>
    <submittedName>
        <fullName evidence="19">Formamidopyrimidine-DNA glycosylase</fullName>
    </submittedName>
</protein>
<dbReference type="AlphaFoldDB" id="A0A388TI80"/>
<dbReference type="FunFam" id="1.10.8.50:FF:000003">
    <property type="entry name" value="Formamidopyrimidine-DNA glycosylase"/>
    <property type="match status" value="1"/>
</dbReference>
<dbReference type="PROSITE" id="PS01242">
    <property type="entry name" value="ZF_FPG_1"/>
    <property type="match status" value="1"/>
</dbReference>
<dbReference type="GO" id="GO:0034039">
    <property type="term" value="F:8-oxo-7,8-dihydroguanine DNA N-glycosylase activity"/>
    <property type="evidence" value="ECO:0007669"/>
    <property type="project" value="TreeGrafter"/>
</dbReference>
<sequence>MPELPEVETIVRGLRRCAVNKRIKKVKVSFAKIISPPRGLAFLAGDSFSSFGRHGKYLKLTTRQGVRLVVHLRMTGQLFMAKNYTPDRHVHIILELSGGEKLYYRDIRKFGRWVVVPPGKDFADYINAGVDALAVSLAAFTKLVQKNKNKALKVFLLDQTIIAGVGNIYADETAFRLKLNPQVPVGAIPPRKLLSAVVAVLKLGIKNKGTSVSDYITSTGARGNFQNLLNVYQQKNCRRCGTPIQRGKLAGRTTHFCPKCQPCLTGAGRAAPED</sequence>
<evidence type="ECO:0000256" key="3">
    <source>
        <dbReference type="ARBA" id="ARBA00009409"/>
    </source>
</evidence>
<keyword evidence="7 16" id="KW-0863">Zinc-finger</keyword>
<dbReference type="InterPro" id="IPR015887">
    <property type="entry name" value="DNA_glyclase_Znf_dom_DNA_BS"/>
</dbReference>
<evidence type="ECO:0000256" key="7">
    <source>
        <dbReference type="ARBA" id="ARBA00022771"/>
    </source>
</evidence>
<comment type="caution">
    <text evidence="19">The sequence shown here is derived from an EMBL/GenBank/DDBJ whole genome shotgun (WGS) entry which is preliminary data.</text>
</comment>
<evidence type="ECO:0000256" key="2">
    <source>
        <dbReference type="ARBA" id="ARBA00001947"/>
    </source>
</evidence>
<keyword evidence="20" id="KW-1185">Reference proteome</keyword>
<dbReference type="SUPFAM" id="SSF57716">
    <property type="entry name" value="Glucocorticoid receptor-like (DNA-binding domain)"/>
    <property type="match status" value="1"/>
</dbReference>
<evidence type="ECO:0000256" key="13">
    <source>
        <dbReference type="ARBA" id="ARBA00023268"/>
    </source>
</evidence>
<evidence type="ECO:0000256" key="10">
    <source>
        <dbReference type="ARBA" id="ARBA00023125"/>
    </source>
</evidence>
<dbReference type="SMART" id="SM00898">
    <property type="entry name" value="Fapy_DNA_glyco"/>
    <property type="match status" value="1"/>
</dbReference>
<dbReference type="EMBL" id="BGZO01000036">
    <property type="protein sequence ID" value="GBR76621.1"/>
    <property type="molecule type" value="Genomic_DNA"/>
</dbReference>
<keyword evidence="8" id="KW-0378">Hydrolase</keyword>
<dbReference type="InterPro" id="IPR010979">
    <property type="entry name" value="Ribosomal_uS13-like_H2TH"/>
</dbReference>
<evidence type="ECO:0000256" key="6">
    <source>
        <dbReference type="ARBA" id="ARBA00022763"/>
    </source>
</evidence>
<comment type="similarity">
    <text evidence="3">Belongs to the FPG family.</text>
</comment>
<dbReference type="PANTHER" id="PTHR22993">
    <property type="entry name" value="FORMAMIDOPYRIMIDINE-DNA GLYCOSYLASE"/>
    <property type="match status" value="1"/>
</dbReference>
<evidence type="ECO:0000313" key="19">
    <source>
        <dbReference type="EMBL" id="GBR76621.1"/>
    </source>
</evidence>
<evidence type="ECO:0000259" key="17">
    <source>
        <dbReference type="PROSITE" id="PS51066"/>
    </source>
</evidence>
<evidence type="ECO:0000259" key="18">
    <source>
        <dbReference type="PROSITE" id="PS51068"/>
    </source>
</evidence>
<dbReference type="InterPro" id="IPR000214">
    <property type="entry name" value="Znf_DNA_glyclase/AP_lyase"/>
</dbReference>
<evidence type="ECO:0000256" key="1">
    <source>
        <dbReference type="ARBA" id="ARBA00001668"/>
    </source>
</evidence>
<dbReference type="PANTHER" id="PTHR22993:SF9">
    <property type="entry name" value="FORMAMIDOPYRIMIDINE-DNA GLYCOSYLASE"/>
    <property type="match status" value="1"/>
</dbReference>
<dbReference type="InterPro" id="IPR035937">
    <property type="entry name" value="FPG_N"/>
</dbReference>
<evidence type="ECO:0000256" key="8">
    <source>
        <dbReference type="ARBA" id="ARBA00022801"/>
    </source>
</evidence>
<keyword evidence="9" id="KW-0862">Zinc</keyword>
<evidence type="ECO:0000256" key="9">
    <source>
        <dbReference type="ARBA" id="ARBA00022833"/>
    </source>
</evidence>
<organism evidence="19 20">
    <name type="scientific">Candidatus Termititenax persephonae</name>
    <dbReference type="NCBI Taxonomy" id="2218525"/>
    <lineage>
        <taxon>Bacteria</taxon>
        <taxon>Bacillati</taxon>
        <taxon>Candidatus Margulisiibacteriota</taxon>
        <taxon>Candidatus Termititenacia</taxon>
        <taxon>Candidatus Termititenacales</taxon>
        <taxon>Candidatus Termititenacaceae</taxon>
        <taxon>Candidatus Termititenax</taxon>
    </lineage>
</organism>
<dbReference type="PROSITE" id="PS51068">
    <property type="entry name" value="FPG_CAT"/>
    <property type="match status" value="1"/>
</dbReference>
<evidence type="ECO:0000313" key="20">
    <source>
        <dbReference type="Proteomes" id="UP000275925"/>
    </source>
</evidence>
<keyword evidence="14" id="KW-0326">Glycosidase</keyword>
<evidence type="ECO:0000256" key="16">
    <source>
        <dbReference type="PROSITE-ProRule" id="PRU00391"/>
    </source>
</evidence>
<dbReference type="SMART" id="SM01232">
    <property type="entry name" value="H2TH"/>
    <property type="match status" value="1"/>
</dbReference>
<dbReference type="Proteomes" id="UP000275925">
    <property type="component" value="Unassembled WGS sequence"/>
</dbReference>
<dbReference type="Pfam" id="PF01149">
    <property type="entry name" value="Fapy_DNA_glyco"/>
    <property type="match status" value="1"/>
</dbReference>
<dbReference type="PROSITE" id="PS51066">
    <property type="entry name" value="ZF_FPG_2"/>
    <property type="match status" value="1"/>
</dbReference>
<proteinExistence type="inferred from homology"/>
<dbReference type="Pfam" id="PF06827">
    <property type="entry name" value="zf-FPG_IleRS"/>
    <property type="match status" value="1"/>
</dbReference>
<dbReference type="CDD" id="cd08966">
    <property type="entry name" value="EcFpg-like_N"/>
    <property type="match status" value="1"/>
</dbReference>
<gene>
    <name evidence="19" type="primary">mutM</name>
    <name evidence="19" type="ORF">NO2_1143</name>
</gene>
<dbReference type="GO" id="GO:0003690">
    <property type="term" value="F:double-stranded DNA binding"/>
    <property type="evidence" value="ECO:0007669"/>
    <property type="project" value="UniProtKB-ARBA"/>
</dbReference>
<dbReference type="SUPFAM" id="SSF46946">
    <property type="entry name" value="S13-like H2TH domain"/>
    <property type="match status" value="1"/>
</dbReference>
<comment type="catalytic activity">
    <reaction evidence="1">
        <text>Hydrolysis of DNA containing ring-opened 7-methylguanine residues, releasing 2,6-diamino-4-hydroxy-5-(N-methyl)formamidopyrimidine.</text>
        <dbReference type="EC" id="3.2.2.23"/>
    </reaction>
</comment>
<evidence type="ECO:0000256" key="12">
    <source>
        <dbReference type="ARBA" id="ARBA00023239"/>
    </source>
</evidence>
<evidence type="ECO:0000256" key="4">
    <source>
        <dbReference type="ARBA" id="ARBA00011245"/>
    </source>
</evidence>
<dbReference type="GO" id="GO:0008270">
    <property type="term" value="F:zinc ion binding"/>
    <property type="evidence" value="ECO:0007669"/>
    <property type="project" value="UniProtKB-KW"/>
</dbReference>
<dbReference type="GO" id="GO:0140078">
    <property type="term" value="F:class I DNA-(apurinic or apyrimidinic site) endonuclease activity"/>
    <property type="evidence" value="ECO:0007669"/>
    <property type="project" value="UniProtKB-EC"/>
</dbReference>